<protein>
    <submittedName>
        <fullName evidence="6">Saposin B-type domain-containing protein</fullName>
    </submittedName>
</protein>
<dbReference type="GO" id="GO:0005764">
    <property type="term" value="C:lysosome"/>
    <property type="evidence" value="ECO:0007669"/>
    <property type="project" value="InterPro"/>
</dbReference>
<dbReference type="SMART" id="SM00741">
    <property type="entry name" value="SapB"/>
    <property type="match status" value="2"/>
</dbReference>
<dbReference type="InterPro" id="IPR008138">
    <property type="entry name" value="SapB_2"/>
</dbReference>
<dbReference type="InterPro" id="IPR008373">
    <property type="entry name" value="Saposin"/>
</dbReference>
<keyword evidence="5" id="KW-1185">Reference proteome</keyword>
<sequence>MYKFAIVVALAIFAVASAQTTKQPDLHNCRICEFIIALAKHHFHNNITDEAALKAQLLAECAHISNSTDQATCKTIVNNNIDKIYADLQAGDNAGQTCVDINYCTPAETGIPQNFTGTPPSFAPGAKVRARRQATQATTLSPQQLCQQCNKLIGYAEYFFHKNPNATQAQVQAELEHDCSKDPNEQQQCVAFVDANIATIYSDLKAGKRPHQICGDLGVCPTLPPSTNSTTAAANFFKLR</sequence>
<dbReference type="PROSITE" id="PS50015">
    <property type="entry name" value="SAP_B"/>
    <property type="match status" value="2"/>
</dbReference>
<dbReference type="PRINTS" id="PR01797">
    <property type="entry name" value="SAPOSIN"/>
</dbReference>
<dbReference type="AlphaFoldDB" id="A0A914EAG3"/>
<feature type="domain" description="Saposin B-type" evidence="4">
    <location>
        <begin position="25"/>
        <end position="108"/>
    </location>
</feature>
<dbReference type="Gene3D" id="1.10.225.10">
    <property type="entry name" value="Saposin-like"/>
    <property type="match status" value="2"/>
</dbReference>
<keyword evidence="1" id="KW-1015">Disulfide bond</keyword>
<feature type="domain" description="Saposin B-type" evidence="4">
    <location>
        <begin position="142"/>
        <end position="224"/>
    </location>
</feature>
<dbReference type="GO" id="GO:0006665">
    <property type="term" value="P:sphingolipid metabolic process"/>
    <property type="evidence" value="ECO:0007669"/>
    <property type="project" value="InterPro"/>
</dbReference>
<evidence type="ECO:0000256" key="2">
    <source>
        <dbReference type="ARBA" id="ARBA00023180"/>
    </source>
</evidence>
<dbReference type="SUPFAM" id="SSF47862">
    <property type="entry name" value="Saposin"/>
    <property type="match status" value="2"/>
</dbReference>
<dbReference type="GO" id="GO:0016020">
    <property type="term" value="C:membrane"/>
    <property type="evidence" value="ECO:0007669"/>
    <property type="project" value="GOC"/>
</dbReference>
<dbReference type="InterPro" id="IPR051428">
    <property type="entry name" value="Sphingo_Act-Surfact_Prot"/>
</dbReference>
<name>A0A914EAG3_9BILA</name>
<dbReference type="Proteomes" id="UP000887540">
    <property type="component" value="Unplaced"/>
</dbReference>
<evidence type="ECO:0000259" key="4">
    <source>
        <dbReference type="PROSITE" id="PS50015"/>
    </source>
</evidence>
<dbReference type="InterPro" id="IPR008139">
    <property type="entry name" value="SaposinB_dom"/>
</dbReference>
<accession>A0A914EAG3</accession>
<feature type="signal peptide" evidence="3">
    <location>
        <begin position="1"/>
        <end position="18"/>
    </location>
</feature>
<dbReference type="Pfam" id="PF03489">
    <property type="entry name" value="SapB_2"/>
    <property type="match status" value="2"/>
</dbReference>
<evidence type="ECO:0000256" key="1">
    <source>
        <dbReference type="ARBA" id="ARBA00023157"/>
    </source>
</evidence>
<reference evidence="6" key="1">
    <citation type="submission" date="2022-11" db="UniProtKB">
        <authorList>
            <consortium name="WormBaseParasite"/>
        </authorList>
    </citation>
    <scope>IDENTIFICATION</scope>
</reference>
<dbReference type="PANTHER" id="PTHR11480">
    <property type="entry name" value="SAPOSIN-RELATED"/>
    <property type="match status" value="1"/>
</dbReference>
<evidence type="ECO:0000313" key="5">
    <source>
        <dbReference type="Proteomes" id="UP000887540"/>
    </source>
</evidence>
<feature type="chain" id="PRO_5036779210" evidence="3">
    <location>
        <begin position="19"/>
        <end position="240"/>
    </location>
</feature>
<dbReference type="WBParaSite" id="ACRNAN_scaffold644.g22139.t1">
    <property type="protein sequence ID" value="ACRNAN_scaffold644.g22139.t1"/>
    <property type="gene ID" value="ACRNAN_scaffold644.g22139"/>
</dbReference>
<keyword evidence="3" id="KW-0732">Signal</keyword>
<dbReference type="InterPro" id="IPR011001">
    <property type="entry name" value="Saposin-like"/>
</dbReference>
<keyword evidence="2" id="KW-0325">Glycoprotein</keyword>
<proteinExistence type="predicted"/>
<evidence type="ECO:0000313" key="6">
    <source>
        <dbReference type="WBParaSite" id="ACRNAN_scaffold644.g22139.t1"/>
    </source>
</evidence>
<evidence type="ECO:0000256" key="3">
    <source>
        <dbReference type="SAM" id="SignalP"/>
    </source>
</evidence>
<organism evidence="5 6">
    <name type="scientific">Acrobeloides nanus</name>
    <dbReference type="NCBI Taxonomy" id="290746"/>
    <lineage>
        <taxon>Eukaryota</taxon>
        <taxon>Metazoa</taxon>
        <taxon>Ecdysozoa</taxon>
        <taxon>Nematoda</taxon>
        <taxon>Chromadorea</taxon>
        <taxon>Rhabditida</taxon>
        <taxon>Tylenchina</taxon>
        <taxon>Cephalobomorpha</taxon>
        <taxon>Cephaloboidea</taxon>
        <taxon>Cephalobidae</taxon>
        <taxon>Acrobeloides</taxon>
    </lineage>
</organism>